<reference evidence="1 2" key="1">
    <citation type="submission" date="2020-03" db="EMBL/GenBank/DDBJ databases">
        <title>Whole genome shotgun sequence of Phytohabitans flavus NBRC 107702.</title>
        <authorList>
            <person name="Komaki H."/>
            <person name="Tamura T."/>
        </authorList>
    </citation>
    <scope>NUCLEOTIDE SEQUENCE [LARGE SCALE GENOMIC DNA]</scope>
    <source>
        <strain evidence="1 2">NBRC 107702</strain>
    </source>
</reference>
<evidence type="ECO:0000313" key="1">
    <source>
        <dbReference type="EMBL" id="BCB75226.1"/>
    </source>
</evidence>
<protein>
    <submittedName>
        <fullName evidence="1">Uncharacterized protein</fullName>
    </submittedName>
</protein>
<sequence length="117" mass="12604">MQRIEVTGEGITVTLVTEPLVSMYGKEMRPGATSVYALPWDEISGVSLSVTELAPDGERWVDLTVDVTWGEYFEVHQDAEGFADAVREVCRLSGLPVPDTAVLTTAAQVIWPGPGPA</sequence>
<proteinExistence type="predicted"/>
<dbReference type="EMBL" id="AP022870">
    <property type="protein sequence ID" value="BCB75226.1"/>
    <property type="molecule type" value="Genomic_DNA"/>
</dbReference>
<dbReference type="AlphaFoldDB" id="A0A6F8XN32"/>
<evidence type="ECO:0000313" key="2">
    <source>
        <dbReference type="Proteomes" id="UP000502508"/>
    </source>
</evidence>
<organism evidence="1 2">
    <name type="scientific">Phytohabitans flavus</name>
    <dbReference type="NCBI Taxonomy" id="1076124"/>
    <lineage>
        <taxon>Bacteria</taxon>
        <taxon>Bacillati</taxon>
        <taxon>Actinomycetota</taxon>
        <taxon>Actinomycetes</taxon>
        <taxon>Micromonosporales</taxon>
        <taxon>Micromonosporaceae</taxon>
    </lineage>
</organism>
<keyword evidence="2" id="KW-1185">Reference proteome</keyword>
<dbReference type="RefSeq" id="WP_173034888.1">
    <property type="nucleotide sequence ID" value="NZ_AP022870.1"/>
</dbReference>
<name>A0A6F8XN32_9ACTN</name>
<accession>A0A6F8XN32</accession>
<dbReference type="KEGG" id="pfla:Pflav_016360"/>
<reference evidence="1 2" key="2">
    <citation type="submission" date="2020-03" db="EMBL/GenBank/DDBJ databases">
        <authorList>
            <person name="Ichikawa N."/>
            <person name="Kimura A."/>
            <person name="Kitahashi Y."/>
            <person name="Uohara A."/>
        </authorList>
    </citation>
    <scope>NUCLEOTIDE SEQUENCE [LARGE SCALE GENOMIC DNA]</scope>
    <source>
        <strain evidence="1 2">NBRC 107702</strain>
    </source>
</reference>
<gene>
    <name evidence="1" type="ORF">Pflav_016360</name>
</gene>
<dbReference type="Proteomes" id="UP000502508">
    <property type="component" value="Chromosome"/>
</dbReference>